<dbReference type="PANTHER" id="PTHR43386">
    <property type="entry name" value="OLIGOPEPTIDE TRANSPORT SYSTEM PERMEASE PROTEIN APPC"/>
    <property type="match status" value="1"/>
</dbReference>
<organism evidence="9 10">
    <name type="scientific">Xylocopilactobacillus apicola</name>
    <dbReference type="NCBI Taxonomy" id="2932184"/>
    <lineage>
        <taxon>Bacteria</taxon>
        <taxon>Bacillati</taxon>
        <taxon>Bacillota</taxon>
        <taxon>Bacilli</taxon>
        <taxon>Lactobacillales</taxon>
        <taxon>Lactobacillaceae</taxon>
        <taxon>Xylocopilactobacillus</taxon>
    </lineage>
</organism>
<keyword evidence="2 7" id="KW-0813">Transport</keyword>
<dbReference type="InterPro" id="IPR050366">
    <property type="entry name" value="BP-dependent_transpt_permease"/>
</dbReference>
<evidence type="ECO:0000256" key="6">
    <source>
        <dbReference type="ARBA" id="ARBA00023136"/>
    </source>
</evidence>
<dbReference type="InterPro" id="IPR025966">
    <property type="entry name" value="OppC_N"/>
</dbReference>
<dbReference type="GO" id="GO:0005886">
    <property type="term" value="C:plasma membrane"/>
    <property type="evidence" value="ECO:0007669"/>
    <property type="project" value="UniProtKB-SubCell"/>
</dbReference>
<feature type="transmembrane region" description="Helical" evidence="7">
    <location>
        <begin position="103"/>
        <end position="127"/>
    </location>
</feature>
<evidence type="ECO:0000256" key="1">
    <source>
        <dbReference type="ARBA" id="ARBA00004651"/>
    </source>
</evidence>
<dbReference type="CDD" id="cd06261">
    <property type="entry name" value="TM_PBP2"/>
    <property type="match status" value="1"/>
</dbReference>
<feature type="transmembrane region" description="Helical" evidence="7">
    <location>
        <begin position="36"/>
        <end position="58"/>
    </location>
</feature>
<evidence type="ECO:0000256" key="4">
    <source>
        <dbReference type="ARBA" id="ARBA00022692"/>
    </source>
</evidence>
<keyword evidence="3" id="KW-1003">Cell membrane</keyword>
<keyword evidence="6 7" id="KW-0472">Membrane</keyword>
<evidence type="ECO:0000313" key="10">
    <source>
        <dbReference type="Proteomes" id="UP001321861"/>
    </source>
</evidence>
<evidence type="ECO:0000256" key="2">
    <source>
        <dbReference type="ARBA" id="ARBA00022448"/>
    </source>
</evidence>
<dbReference type="GO" id="GO:0055085">
    <property type="term" value="P:transmembrane transport"/>
    <property type="evidence" value="ECO:0007669"/>
    <property type="project" value="InterPro"/>
</dbReference>
<protein>
    <submittedName>
        <fullName evidence="9">Peptide ABC transporter permease</fullName>
    </submittedName>
</protein>
<dbReference type="AlphaFoldDB" id="A0AAU9DIG0"/>
<feature type="transmembrane region" description="Helical" evidence="7">
    <location>
        <begin position="217"/>
        <end position="244"/>
    </location>
</feature>
<accession>A0AAU9DIG0</accession>
<sequence>MMEEIDKTTENTLNENQEVTPSTLKVIYHELIHDKWAMVSLFVICFIVLFSIIGSFFINKNKLLTVDIFNNWLKPGQNGHLLGTDNSGYDLFGYLIMGARNSILMGVALAIIIEFFGIFIGLVSAYFGGWFDLIMMRIVDFFMILPGTITVISIVSIWKHYTPVNLVLLMAAISWMSTARLMRSLALSQRDRDYVMASKTSGTGNFTIIFREILPNIATYIITDFTLTVAGMIGFEVTLSYLGFGLPDNVPSLGTLIGYASDTNFMLNYPWGWFPALVTLIILTVSINFFGQALRRAADARQRRG</sequence>
<keyword evidence="4 7" id="KW-0812">Transmembrane</keyword>
<evidence type="ECO:0000256" key="7">
    <source>
        <dbReference type="RuleBase" id="RU363032"/>
    </source>
</evidence>
<comment type="similarity">
    <text evidence="7">Belongs to the binding-protein-dependent transport system permease family.</text>
</comment>
<dbReference type="SUPFAM" id="SSF161098">
    <property type="entry name" value="MetI-like"/>
    <property type="match status" value="1"/>
</dbReference>
<keyword evidence="10" id="KW-1185">Reference proteome</keyword>
<dbReference type="Pfam" id="PF00528">
    <property type="entry name" value="BPD_transp_1"/>
    <property type="match status" value="1"/>
</dbReference>
<dbReference type="InterPro" id="IPR000515">
    <property type="entry name" value="MetI-like"/>
</dbReference>
<gene>
    <name evidence="9" type="ORF">XA3_06120</name>
</gene>
<evidence type="ECO:0000256" key="5">
    <source>
        <dbReference type="ARBA" id="ARBA00022989"/>
    </source>
</evidence>
<feature type="transmembrane region" description="Helical" evidence="7">
    <location>
        <begin position="139"/>
        <end position="158"/>
    </location>
</feature>
<reference evidence="9 10" key="1">
    <citation type="journal article" date="2023" name="Microbiol. Spectr.">
        <title>Symbiosis of Carpenter Bees with Uncharacterized Lactic Acid Bacteria Showing NAD Auxotrophy.</title>
        <authorList>
            <person name="Kawasaki S."/>
            <person name="Ozawa K."/>
            <person name="Mori T."/>
            <person name="Yamamoto A."/>
            <person name="Ito M."/>
            <person name="Ohkuma M."/>
            <person name="Sakamoto M."/>
            <person name="Matsutani M."/>
        </authorList>
    </citation>
    <scope>NUCLEOTIDE SEQUENCE [LARGE SCALE GENOMIC DNA]</scope>
    <source>
        <strain evidence="9 10">XA3</strain>
    </source>
</reference>
<dbReference type="Pfam" id="PF12911">
    <property type="entry name" value="OppC_N"/>
    <property type="match status" value="1"/>
</dbReference>
<dbReference type="RefSeq" id="WP_317636088.1">
    <property type="nucleotide sequence ID" value="NZ_AP026802.1"/>
</dbReference>
<name>A0AAU9DIG0_9LACO</name>
<proteinExistence type="inferred from homology"/>
<dbReference type="KEGG" id="xap:XA3_06120"/>
<feature type="transmembrane region" description="Helical" evidence="7">
    <location>
        <begin position="271"/>
        <end position="294"/>
    </location>
</feature>
<dbReference type="PANTHER" id="PTHR43386:SF1">
    <property type="entry name" value="D,D-DIPEPTIDE TRANSPORT SYSTEM PERMEASE PROTEIN DDPC-RELATED"/>
    <property type="match status" value="1"/>
</dbReference>
<dbReference type="Gene3D" id="1.10.3720.10">
    <property type="entry name" value="MetI-like"/>
    <property type="match status" value="1"/>
</dbReference>
<feature type="domain" description="ABC transmembrane type-1" evidence="8">
    <location>
        <begin position="99"/>
        <end position="291"/>
    </location>
</feature>
<dbReference type="Proteomes" id="UP001321861">
    <property type="component" value="Chromosome"/>
</dbReference>
<evidence type="ECO:0000256" key="3">
    <source>
        <dbReference type="ARBA" id="ARBA00022475"/>
    </source>
</evidence>
<dbReference type="PROSITE" id="PS50928">
    <property type="entry name" value="ABC_TM1"/>
    <property type="match status" value="1"/>
</dbReference>
<comment type="subcellular location">
    <subcellularLocation>
        <location evidence="1 7">Cell membrane</location>
        <topology evidence="1 7">Multi-pass membrane protein</topology>
    </subcellularLocation>
</comment>
<evidence type="ECO:0000313" key="9">
    <source>
        <dbReference type="EMBL" id="BDR58171.1"/>
    </source>
</evidence>
<evidence type="ECO:0000259" key="8">
    <source>
        <dbReference type="PROSITE" id="PS50928"/>
    </source>
</evidence>
<dbReference type="InterPro" id="IPR035906">
    <property type="entry name" value="MetI-like_sf"/>
</dbReference>
<keyword evidence="5 7" id="KW-1133">Transmembrane helix</keyword>
<dbReference type="EMBL" id="AP026802">
    <property type="protein sequence ID" value="BDR58171.1"/>
    <property type="molecule type" value="Genomic_DNA"/>
</dbReference>